<feature type="region of interest" description="Disordered" evidence="4">
    <location>
        <begin position="1330"/>
        <end position="1349"/>
    </location>
</feature>
<feature type="region of interest" description="Disordered" evidence="4">
    <location>
        <begin position="422"/>
        <end position="446"/>
    </location>
</feature>
<evidence type="ECO:0000256" key="3">
    <source>
        <dbReference type="ARBA" id="ARBA00022840"/>
    </source>
</evidence>
<name>A0A6F9DWK4_9ASCI</name>
<feature type="region of interest" description="Disordered" evidence="4">
    <location>
        <begin position="538"/>
        <end position="572"/>
    </location>
</feature>
<dbReference type="InterPro" id="IPR004344">
    <property type="entry name" value="TTL/TTLL_fam"/>
</dbReference>
<sequence>MLKSQELIQQQKSVAERNAMVGKLSLEKKLRDLSEAQIVNKSNYLDFLDRPVLKYRTSVGPPPTEIKCDQRKTNRISSRLLKESSPAAYASAGQVLSRTTAPKQVSVSNVAELVIVPGNTLHFNPFKNLLPSDVSGRDNPLNTIGLTPGSSPPFEVVEITDMSKNRPSDISSGSVHISNSPPHLVGDVNARKTFPYSPSAHYTSSVSKSLNYQTWSHTLLPATTTSRPGSSRHIAHGISAATNTSNSYLQRTSMPLKHASSSPGLIPDSHKKVSNLETSPHQFPLPETLPGTKSCPNVSDSVTKKTESLPNSSYSSQQPETHFKDMTITNQKPRSKPLVTTDRSTFTSKNVKVLQNGSLSKLHSKHMKSKLKPSLAYNGMSPRYSSNSSSTIQNIYSSRHVSSIPNQNSRIVLDDSFTVLNSPNTVHQHGHHSQDKPSSRSHSAKHFKGRTVGYETVSTLPTRSPLQKGPQSKKYRLAGSAKNRKDKSAAKHVHEYSENHTSTMRVPRLPIHSAKKTRVLSNSTKKEMTLLSPVVQESSVISASRKNSNDSGNGTLLSKSGRSCGDGADNENQEETLMEKDLETLNMPDFLAFKRQPGDGEDHPTESIPTTETVNEFDYEENDSEIGDEENCDNEFVDEFVDGNSCCQDNDSDLGTGEYCPDDDDSDIDDQVVTSLDEDDACSDDVDAMSEGASEYSVSTSASQSGGDRTKSSESGLVKPAVIKSLFSNCPPVINFATKHEQVESLPSDIRKLLKWKVSSITPIVVRHTVMRSGFKASKKNYDWLGYFGKHMKSSGFRSLREYQKINHFPGSFQLGRKDRLWRNISRMQTRFGKKEFGFVPQSYVLPWDKKLLKNAWEEGGTKQKYIIKPPASARGIGIRVIHKWNQVPTKKPVLVQKYLSRPYLINGSKFDLRLYVHVTSFDPLRIYLFDDGLVRFATCKYSSSMKHLSNRYMHLTNYSINKKSGDFQQNDNANLCQGHKWSLKALWGYFRDQGINPDKIWEQMKDIVIKTIISVDQFTNSLVKSNCRRRYCCHELFGFDIMLDDRLRPWVLEVNISPSLHSNSTLDVEIKGPMVKDLFNLAGFLLPDKKQIQANAPTPNTGNNPSSTVSAATSFSQDKRKQSQEMSPDSRAKHTYFAQHYKHADEQELIAFMLDTLTVNDIRMLVESDDEHARSGDFHRIFPNCNKKYLQYFEQPRYYNVLLHAWEVKYRHQKARALNLLDMFCRKGLHLSYADMDPANIPQEHIWNAANTNQHKTYASPRTDSRLLPVVLKSTSGGSSPYTHGMALSPVAVTSRAASAFKSEANSDSKRVEMLATSLNTLEVAPKSSTMIPPVRTRSAVSRSPAST</sequence>
<feature type="region of interest" description="Disordered" evidence="4">
    <location>
        <begin position="165"/>
        <end position="186"/>
    </location>
</feature>
<proteinExistence type="evidence at transcript level"/>
<keyword evidence="2" id="KW-0547">Nucleotide-binding</keyword>
<dbReference type="Gene3D" id="3.30.470.20">
    <property type="entry name" value="ATP-grasp fold, B domain"/>
    <property type="match status" value="1"/>
</dbReference>
<dbReference type="PANTHER" id="PTHR12241:SF162">
    <property type="entry name" value="TUBULIN MONOGLUTAMYLASE TTLL4"/>
    <property type="match status" value="1"/>
</dbReference>
<reference evidence="5" key="1">
    <citation type="submission" date="2020-04" db="EMBL/GenBank/DDBJ databases">
        <authorList>
            <person name="Neveu A P."/>
        </authorList>
    </citation>
    <scope>NUCLEOTIDE SEQUENCE</scope>
    <source>
        <tissue evidence="5">Whole embryo</tissue>
    </source>
</reference>
<accession>A0A6F9DWK4</accession>
<feature type="compositionally biased region" description="Polar residues" evidence="4">
    <location>
        <begin position="696"/>
        <end position="707"/>
    </location>
</feature>
<feature type="region of interest" description="Disordered" evidence="4">
    <location>
        <begin position="691"/>
        <end position="714"/>
    </location>
</feature>
<evidence type="ECO:0000256" key="1">
    <source>
        <dbReference type="ARBA" id="ARBA00022598"/>
    </source>
</evidence>
<dbReference type="Pfam" id="PF03133">
    <property type="entry name" value="TTL"/>
    <property type="match status" value="1"/>
</dbReference>
<keyword evidence="1" id="KW-0436">Ligase</keyword>
<feature type="compositionally biased region" description="Polar residues" evidence="4">
    <location>
        <begin position="168"/>
        <end position="181"/>
    </location>
</feature>
<dbReference type="PANTHER" id="PTHR12241">
    <property type="entry name" value="TUBULIN POLYGLUTAMYLASE"/>
    <property type="match status" value="1"/>
</dbReference>
<dbReference type="GO" id="GO:0015631">
    <property type="term" value="F:tubulin binding"/>
    <property type="evidence" value="ECO:0007669"/>
    <property type="project" value="TreeGrafter"/>
</dbReference>
<feature type="region of interest" description="Disordered" evidence="4">
    <location>
        <begin position="1094"/>
        <end position="1131"/>
    </location>
</feature>
<organism evidence="5">
    <name type="scientific">Phallusia mammillata</name>
    <dbReference type="NCBI Taxonomy" id="59560"/>
    <lineage>
        <taxon>Eukaryota</taxon>
        <taxon>Metazoa</taxon>
        <taxon>Chordata</taxon>
        <taxon>Tunicata</taxon>
        <taxon>Ascidiacea</taxon>
        <taxon>Phlebobranchia</taxon>
        <taxon>Ascidiidae</taxon>
        <taxon>Phallusia</taxon>
    </lineage>
</organism>
<feature type="compositionally biased region" description="Polar residues" evidence="4">
    <location>
        <begin position="1340"/>
        <end position="1349"/>
    </location>
</feature>
<gene>
    <name evidence="5" type="primary">Ttll4</name>
</gene>
<evidence type="ECO:0000256" key="2">
    <source>
        <dbReference type="ARBA" id="ARBA00022741"/>
    </source>
</evidence>
<dbReference type="PROSITE" id="PS51221">
    <property type="entry name" value="TTL"/>
    <property type="match status" value="1"/>
</dbReference>
<evidence type="ECO:0000313" key="5">
    <source>
        <dbReference type="EMBL" id="CAB3267356.1"/>
    </source>
</evidence>
<feature type="compositionally biased region" description="Polar residues" evidence="4">
    <location>
        <begin position="308"/>
        <end position="320"/>
    </location>
</feature>
<feature type="compositionally biased region" description="Basic and acidic residues" evidence="4">
    <location>
        <begin position="486"/>
        <end position="498"/>
    </location>
</feature>
<dbReference type="SUPFAM" id="SSF56059">
    <property type="entry name" value="Glutathione synthetase ATP-binding domain-like"/>
    <property type="match status" value="1"/>
</dbReference>
<dbReference type="GO" id="GO:0005524">
    <property type="term" value="F:ATP binding"/>
    <property type="evidence" value="ECO:0007669"/>
    <property type="project" value="UniProtKB-KW"/>
</dbReference>
<dbReference type="EMBL" id="LR791494">
    <property type="protein sequence ID" value="CAB3267356.1"/>
    <property type="molecule type" value="mRNA"/>
</dbReference>
<feature type="region of interest" description="Disordered" evidence="4">
    <location>
        <begin position="255"/>
        <end position="340"/>
    </location>
</feature>
<feature type="region of interest" description="Disordered" evidence="4">
    <location>
        <begin position="459"/>
        <end position="503"/>
    </location>
</feature>
<dbReference type="GO" id="GO:0070740">
    <property type="term" value="F:tubulin-glutamic acid ligase activity"/>
    <property type="evidence" value="ECO:0007669"/>
    <property type="project" value="TreeGrafter"/>
</dbReference>
<dbReference type="GO" id="GO:0000226">
    <property type="term" value="P:microtubule cytoskeleton organization"/>
    <property type="evidence" value="ECO:0007669"/>
    <property type="project" value="TreeGrafter"/>
</dbReference>
<dbReference type="GO" id="GO:0036064">
    <property type="term" value="C:ciliary basal body"/>
    <property type="evidence" value="ECO:0007669"/>
    <property type="project" value="TreeGrafter"/>
</dbReference>
<evidence type="ECO:0000256" key="4">
    <source>
        <dbReference type="SAM" id="MobiDB-lite"/>
    </source>
</evidence>
<protein>
    <submittedName>
        <fullName evidence="5">Tubulin polyglutamylase TTLL4-like</fullName>
    </submittedName>
</protein>
<feature type="compositionally biased region" description="Low complexity" evidence="4">
    <location>
        <begin position="1098"/>
        <end position="1111"/>
    </location>
</feature>
<keyword evidence="3" id="KW-0067">ATP-binding</keyword>
<feature type="compositionally biased region" description="Polar residues" evidence="4">
    <location>
        <begin position="538"/>
        <end position="561"/>
    </location>
</feature>
<feature type="compositionally biased region" description="Basic and acidic residues" evidence="4">
    <location>
        <begin position="1118"/>
        <end position="1131"/>
    </location>
</feature>